<feature type="region of interest" description="Disordered" evidence="2">
    <location>
        <begin position="1"/>
        <end position="47"/>
    </location>
</feature>
<gene>
    <name evidence="3" type="ORF">PCOR1329_LOCUS84130</name>
</gene>
<feature type="non-terminal residue" evidence="3">
    <location>
        <position position="139"/>
    </location>
</feature>
<feature type="non-terminal residue" evidence="3">
    <location>
        <position position="1"/>
    </location>
</feature>
<feature type="coiled-coil region" evidence="1">
    <location>
        <begin position="62"/>
        <end position="89"/>
    </location>
</feature>
<reference evidence="3" key="1">
    <citation type="submission" date="2023-10" db="EMBL/GenBank/DDBJ databases">
        <authorList>
            <person name="Chen Y."/>
            <person name="Shah S."/>
            <person name="Dougan E. K."/>
            <person name="Thang M."/>
            <person name="Chan C."/>
        </authorList>
    </citation>
    <scope>NUCLEOTIDE SEQUENCE [LARGE SCALE GENOMIC DNA]</scope>
</reference>
<name>A0ABN9YAR5_9DINO</name>
<dbReference type="Proteomes" id="UP001189429">
    <property type="component" value="Unassembled WGS sequence"/>
</dbReference>
<proteinExistence type="predicted"/>
<evidence type="ECO:0000313" key="4">
    <source>
        <dbReference type="Proteomes" id="UP001189429"/>
    </source>
</evidence>
<evidence type="ECO:0000313" key="3">
    <source>
        <dbReference type="EMBL" id="CAK0909812.1"/>
    </source>
</evidence>
<accession>A0ABN9YAR5</accession>
<protein>
    <submittedName>
        <fullName evidence="3">Uncharacterized protein</fullName>
    </submittedName>
</protein>
<evidence type="ECO:0000256" key="2">
    <source>
        <dbReference type="SAM" id="MobiDB-lite"/>
    </source>
</evidence>
<comment type="caution">
    <text evidence="3">The sequence shown here is derived from an EMBL/GenBank/DDBJ whole genome shotgun (WGS) entry which is preliminary data.</text>
</comment>
<feature type="region of interest" description="Disordered" evidence="2">
    <location>
        <begin position="105"/>
        <end position="139"/>
    </location>
</feature>
<feature type="compositionally biased region" description="Low complexity" evidence="2">
    <location>
        <begin position="33"/>
        <end position="46"/>
    </location>
</feature>
<evidence type="ECO:0000256" key="1">
    <source>
        <dbReference type="SAM" id="Coils"/>
    </source>
</evidence>
<dbReference type="EMBL" id="CAUYUJ010022266">
    <property type="protein sequence ID" value="CAK0909812.1"/>
    <property type="molecule type" value="Genomic_DNA"/>
</dbReference>
<keyword evidence="1" id="KW-0175">Coiled coil</keyword>
<keyword evidence="4" id="KW-1185">Reference proteome</keyword>
<organism evidence="3 4">
    <name type="scientific">Prorocentrum cordatum</name>
    <dbReference type="NCBI Taxonomy" id="2364126"/>
    <lineage>
        <taxon>Eukaryota</taxon>
        <taxon>Sar</taxon>
        <taxon>Alveolata</taxon>
        <taxon>Dinophyceae</taxon>
        <taxon>Prorocentrales</taxon>
        <taxon>Prorocentraceae</taxon>
        <taxon>Prorocentrum</taxon>
    </lineage>
</organism>
<sequence>EPRRGPRPRPPAEAPRGARRARGSQPQGPAMGTTSDDTQGSDDSASFASLLNQIGKKHLHDIEDCNRRLAALQKENASLDKQLKALQRVRASLGATACEQDALPGAVEVSRGASPGSAGDTDEESAVEIATRLPSILRR</sequence>